<dbReference type="EMBL" id="VJMJ01000023">
    <property type="protein sequence ID" value="KAF0742900.1"/>
    <property type="molecule type" value="Genomic_DNA"/>
</dbReference>
<gene>
    <name evidence="2" type="ORF">Ae201684_002294</name>
</gene>
<protein>
    <submittedName>
        <fullName evidence="2">Uncharacterized protein</fullName>
    </submittedName>
</protein>
<evidence type="ECO:0000256" key="1">
    <source>
        <dbReference type="SAM" id="MobiDB-lite"/>
    </source>
</evidence>
<evidence type="ECO:0000313" key="2">
    <source>
        <dbReference type="EMBL" id="KAF0742900.1"/>
    </source>
</evidence>
<proteinExistence type="predicted"/>
<comment type="caution">
    <text evidence="2">The sequence shown here is derived from an EMBL/GenBank/DDBJ whole genome shotgun (WGS) entry which is preliminary data.</text>
</comment>
<dbReference type="VEuPathDB" id="FungiDB:AeMF1_006900"/>
<keyword evidence="3" id="KW-1185">Reference proteome</keyword>
<feature type="compositionally biased region" description="Acidic residues" evidence="1">
    <location>
        <begin position="204"/>
        <end position="294"/>
    </location>
</feature>
<organism evidence="2 3">
    <name type="scientific">Aphanomyces euteiches</name>
    <dbReference type="NCBI Taxonomy" id="100861"/>
    <lineage>
        <taxon>Eukaryota</taxon>
        <taxon>Sar</taxon>
        <taxon>Stramenopiles</taxon>
        <taxon>Oomycota</taxon>
        <taxon>Saprolegniomycetes</taxon>
        <taxon>Saprolegniales</taxon>
        <taxon>Verrucalvaceae</taxon>
        <taxon>Aphanomyces</taxon>
    </lineage>
</organism>
<reference evidence="2 3" key="1">
    <citation type="submission" date="2019-07" db="EMBL/GenBank/DDBJ databases">
        <title>Genomics analysis of Aphanomyces spp. identifies a new class of oomycete effector associated with host adaptation.</title>
        <authorList>
            <person name="Gaulin E."/>
        </authorList>
    </citation>
    <scope>NUCLEOTIDE SEQUENCE [LARGE SCALE GENOMIC DNA]</scope>
    <source>
        <strain evidence="2 3">ATCC 201684</strain>
    </source>
</reference>
<feature type="region of interest" description="Disordered" evidence="1">
    <location>
        <begin position="182"/>
        <end position="295"/>
    </location>
</feature>
<feature type="region of interest" description="Disordered" evidence="1">
    <location>
        <begin position="102"/>
        <end position="121"/>
    </location>
</feature>
<sequence length="377" mass="42656">MSFSACPSDAVRGLLSNAFAELAAREEFLEVDIWRRLADEAKVLYDTAKIKERVREHPVTVETVKTCPQLLDFIVDESQTQYDAERNCTMQGILTYTSAAAAAEPEKPIKPPSKRAKQKSQRMQLIYNYERRYAGEQFGTTASYSIHVVFDYGQRKPLVECAFRNSGRYPVSYYERQAVMASGGNDEANEENESEGGLEVKQDDENEEDHGDEADQDDETKDDEASAEDDEETQEDEDGQADEAQENSDDEDGKDEDQEGEDGESGDDEDDDADGHDDGQDDQVDGDEGDDTEAMEVHVLDDDEKNWEYVESFEFAQETFEEVHAWLDERKKVSVQDMLGYIVGMPFFEDEFGIDDRIFDIVFDEDDDGDEGGEETS</sequence>
<name>A0A6G0XRE7_9STRA</name>
<dbReference type="AlphaFoldDB" id="A0A6G0XRE7"/>
<dbReference type="Proteomes" id="UP000481153">
    <property type="component" value="Unassembled WGS sequence"/>
</dbReference>
<accession>A0A6G0XRE7</accession>
<feature type="compositionally biased region" description="Acidic residues" evidence="1">
    <location>
        <begin position="187"/>
        <end position="197"/>
    </location>
</feature>
<evidence type="ECO:0000313" key="3">
    <source>
        <dbReference type="Proteomes" id="UP000481153"/>
    </source>
</evidence>